<feature type="compositionally biased region" description="Low complexity" evidence="1">
    <location>
        <begin position="29"/>
        <end position="39"/>
    </location>
</feature>
<name>A0A6G1H9T2_9PEZI</name>
<dbReference type="OrthoDB" id="3791134at2759"/>
<keyword evidence="3" id="KW-1185">Reference proteome</keyword>
<feature type="compositionally biased region" description="Polar residues" evidence="1">
    <location>
        <begin position="42"/>
        <end position="53"/>
    </location>
</feature>
<dbReference type="EMBL" id="ML977144">
    <property type="protein sequence ID" value="KAF1989708.1"/>
    <property type="molecule type" value="Genomic_DNA"/>
</dbReference>
<protein>
    <submittedName>
        <fullName evidence="2">Uncharacterized protein</fullName>
    </submittedName>
</protein>
<dbReference type="Proteomes" id="UP000800041">
    <property type="component" value="Unassembled WGS sequence"/>
</dbReference>
<proteinExistence type="predicted"/>
<evidence type="ECO:0000313" key="3">
    <source>
        <dbReference type="Proteomes" id="UP000800041"/>
    </source>
</evidence>
<feature type="region of interest" description="Disordered" evidence="1">
    <location>
        <begin position="67"/>
        <end position="113"/>
    </location>
</feature>
<evidence type="ECO:0000313" key="2">
    <source>
        <dbReference type="EMBL" id="KAF1989708.1"/>
    </source>
</evidence>
<accession>A0A6G1H9T2</accession>
<gene>
    <name evidence="2" type="ORF">K402DRAFT_461041</name>
</gene>
<feature type="compositionally biased region" description="Polar residues" evidence="1">
    <location>
        <begin position="67"/>
        <end position="78"/>
    </location>
</feature>
<feature type="compositionally biased region" description="Gly residues" evidence="1">
    <location>
        <begin position="99"/>
        <end position="113"/>
    </location>
</feature>
<feature type="region of interest" description="Disordered" evidence="1">
    <location>
        <begin position="29"/>
        <end position="53"/>
    </location>
</feature>
<organism evidence="2 3">
    <name type="scientific">Aulographum hederae CBS 113979</name>
    <dbReference type="NCBI Taxonomy" id="1176131"/>
    <lineage>
        <taxon>Eukaryota</taxon>
        <taxon>Fungi</taxon>
        <taxon>Dikarya</taxon>
        <taxon>Ascomycota</taxon>
        <taxon>Pezizomycotina</taxon>
        <taxon>Dothideomycetes</taxon>
        <taxon>Pleosporomycetidae</taxon>
        <taxon>Aulographales</taxon>
        <taxon>Aulographaceae</taxon>
    </lineage>
</organism>
<dbReference type="AlphaFoldDB" id="A0A6G1H9T2"/>
<sequence length="113" mass="11072">MADWINRQVKNATSAVGNAAGGVVNAVGNGVSAAGQNAGKGITNTTTGWASSTREYGNSIKDATNASGVRASTAQNPLGLTRGQASAKGHLSGAYKGRNTGGGSGRDPLGLGK</sequence>
<evidence type="ECO:0000256" key="1">
    <source>
        <dbReference type="SAM" id="MobiDB-lite"/>
    </source>
</evidence>
<reference evidence="2" key="1">
    <citation type="journal article" date="2020" name="Stud. Mycol.">
        <title>101 Dothideomycetes genomes: a test case for predicting lifestyles and emergence of pathogens.</title>
        <authorList>
            <person name="Haridas S."/>
            <person name="Albert R."/>
            <person name="Binder M."/>
            <person name="Bloem J."/>
            <person name="Labutti K."/>
            <person name="Salamov A."/>
            <person name="Andreopoulos B."/>
            <person name="Baker S."/>
            <person name="Barry K."/>
            <person name="Bills G."/>
            <person name="Bluhm B."/>
            <person name="Cannon C."/>
            <person name="Castanera R."/>
            <person name="Culley D."/>
            <person name="Daum C."/>
            <person name="Ezra D."/>
            <person name="Gonzalez J."/>
            <person name="Henrissat B."/>
            <person name="Kuo A."/>
            <person name="Liang C."/>
            <person name="Lipzen A."/>
            <person name="Lutzoni F."/>
            <person name="Magnuson J."/>
            <person name="Mondo S."/>
            <person name="Nolan M."/>
            <person name="Ohm R."/>
            <person name="Pangilinan J."/>
            <person name="Park H.-J."/>
            <person name="Ramirez L."/>
            <person name="Alfaro M."/>
            <person name="Sun H."/>
            <person name="Tritt A."/>
            <person name="Yoshinaga Y."/>
            <person name="Zwiers L.-H."/>
            <person name="Turgeon B."/>
            <person name="Goodwin S."/>
            <person name="Spatafora J."/>
            <person name="Crous P."/>
            <person name="Grigoriev I."/>
        </authorList>
    </citation>
    <scope>NUCLEOTIDE SEQUENCE</scope>
    <source>
        <strain evidence="2">CBS 113979</strain>
    </source>
</reference>